<dbReference type="Gene3D" id="3.40.50.2300">
    <property type="match status" value="1"/>
</dbReference>
<dbReference type="RefSeq" id="WP_069856872.1">
    <property type="nucleotide sequence ID" value="NZ_BDFE01000004.1"/>
</dbReference>
<dbReference type="InterPro" id="IPR001789">
    <property type="entry name" value="Sig_transdc_resp-reg_receiver"/>
</dbReference>
<dbReference type="AlphaFoldDB" id="A0A194AB72"/>
<dbReference type="CDD" id="cd00156">
    <property type="entry name" value="REC"/>
    <property type="match status" value="1"/>
</dbReference>
<dbReference type="Proteomes" id="UP000095200">
    <property type="component" value="Unassembled WGS sequence"/>
</dbReference>
<name>A0A194AB72_9BACT</name>
<evidence type="ECO:0000259" key="3">
    <source>
        <dbReference type="PROSITE" id="PS51832"/>
    </source>
</evidence>
<dbReference type="PANTHER" id="PTHR45228">
    <property type="entry name" value="CYCLIC DI-GMP PHOSPHODIESTERASE TM_0186-RELATED"/>
    <property type="match status" value="1"/>
</dbReference>
<dbReference type="Pfam" id="PF00072">
    <property type="entry name" value="Response_reg"/>
    <property type="match status" value="1"/>
</dbReference>
<gene>
    <name evidence="4" type="ORF">DPF_0100</name>
</gene>
<feature type="domain" description="HD-GYP" evidence="3">
    <location>
        <begin position="158"/>
        <end position="351"/>
    </location>
</feature>
<evidence type="ECO:0000313" key="5">
    <source>
        <dbReference type="Proteomes" id="UP000095200"/>
    </source>
</evidence>
<dbReference type="SMART" id="SM00448">
    <property type="entry name" value="REC"/>
    <property type="match status" value="1"/>
</dbReference>
<dbReference type="PROSITE" id="PS50110">
    <property type="entry name" value="RESPONSE_REGULATORY"/>
    <property type="match status" value="1"/>
</dbReference>
<dbReference type="EMBL" id="BDFE01000004">
    <property type="protein sequence ID" value="GAU07422.1"/>
    <property type="molecule type" value="Genomic_DNA"/>
</dbReference>
<keyword evidence="1" id="KW-0597">Phosphoprotein</keyword>
<dbReference type="STRING" id="1592317.DPF_0100"/>
<evidence type="ECO:0000259" key="2">
    <source>
        <dbReference type="PROSITE" id="PS50110"/>
    </source>
</evidence>
<dbReference type="Pfam" id="PF13487">
    <property type="entry name" value="HD_5"/>
    <property type="match status" value="1"/>
</dbReference>
<dbReference type="OrthoDB" id="9769359at2"/>
<sequence>MKPTDPSLVHILVVDDDPQIRTFMKDLLESFHYNCVAASNADEAVAACDHRAFDLVLCDIDLKGDNGMELARSLRSSYPDTAIIMVTGLDDSGLAETALDFGAYGYLVKPVRVNEVLINVSNALRRRSLEQQSLRHQKILQDQVAERTRKLNKTLSDLRRAFDDIVHVISLTGEMKDAYTAGHQQRVSELATAIGREMGLPYEKVETIRLAGMIHDLGKIAIPSDILAKPTRLRPTEFALIKDHPQLGYDIISTVDFLKPVANIVLQHHERLDGGGYPNGLKGDEILLEARIIAVADVVEAMSSHRPYRAGLGLDIALGEIEANAGRLYDRDAAAACLRLFRQKGFVLEKE</sequence>
<dbReference type="PANTHER" id="PTHR45228:SF1">
    <property type="entry name" value="CYCLIC DI-GMP PHOSPHODIESTERASE TM_0186"/>
    <property type="match status" value="1"/>
</dbReference>
<comment type="caution">
    <text evidence="4">The sequence shown here is derived from an EMBL/GenBank/DDBJ whole genome shotgun (WGS) entry which is preliminary data.</text>
</comment>
<dbReference type="GO" id="GO:0000160">
    <property type="term" value="P:phosphorelay signal transduction system"/>
    <property type="evidence" value="ECO:0007669"/>
    <property type="project" value="InterPro"/>
</dbReference>
<dbReference type="SMART" id="SM00471">
    <property type="entry name" value="HDc"/>
    <property type="match status" value="1"/>
</dbReference>
<feature type="modified residue" description="4-aspartylphosphate" evidence="1">
    <location>
        <position position="59"/>
    </location>
</feature>
<evidence type="ECO:0000256" key="1">
    <source>
        <dbReference type="PROSITE-ProRule" id="PRU00169"/>
    </source>
</evidence>
<dbReference type="SUPFAM" id="SSF109604">
    <property type="entry name" value="HD-domain/PDEase-like"/>
    <property type="match status" value="1"/>
</dbReference>
<proteinExistence type="predicted"/>
<dbReference type="InterPro" id="IPR003607">
    <property type="entry name" value="HD/PDEase_dom"/>
</dbReference>
<dbReference type="PROSITE" id="PS51832">
    <property type="entry name" value="HD_GYP"/>
    <property type="match status" value="1"/>
</dbReference>
<dbReference type="InterPro" id="IPR037522">
    <property type="entry name" value="HD_GYP_dom"/>
</dbReference>
<keyword evidence="5" id="KW-1185">Reference proteome</keyword>
<dbReference type="InterPro" id="IPR011006">
    <property type="entry name" value="CheY-like_superfamily"/>
</dbReference>
<reference evidence="5" key="1">
    <citation type="submission" date="2016-06" db="EMBL/GenBank/DDBJ databases">
        <title>Draft genome sequence of Desulfoplanes formicivorans strain Pf12B.</title>
        <authorList>
            <person name="Watanabe M."/>
            <person name="Kojima H."/>
            <person name="Fukui M."/>
        </authorList>
    </citation>
    <scope>NUCLEOTIDE SEQUENCE [LARGE SCALE GENOMIC DNA]</scope>
    <source>
        <strain evidence="5">Pf12B</strain>
    </source>
</reference>
<protein>
    <submittedName>
        <fullName evidence="4">Two-component system response regulator</fullName>
    </submittedName>
</protein>
<dbReference type="InterPro" id="IPR052020">
    <property type="entry name" value="Cyclic_di-GMP/3'3'-cGAMP_PDE"/>
</dbReference>
<dbReference type="CDD" id="cd00077">
    <property type="entry name" value="HDc"/>
    <property type="match status" value="1"/>
</dbReference>
<accession>A0A194AB72</accession>
<dbReference type="SUPFAM" id="SSF52172">
    <property type="entry name" value="CheY-like"/>
    <property type="match status" value="1"/>
</dbReference>
<dbReference type="Gene3D" id="1.10.3210.10">
    <property type="entry name" value="Hypothetical protein af1432"/>
    <property type="match status" value="1"/>
</dbReference>
<evidence type="ECO:0000313" key="4">
    <source>
        <dbReference type="EMBL" id="GAU07422.1"/>
    </source>
</evidence>
<feature type="domain" description="Response regulatory" evidence="2">
    <location>
        <begin position="10"/>
        <end position="124"/>
    </location>
</feature>
<organism evidence="4 5">
    <name type="scientific">Desulfoplanes formicivorans</name>
    <dbReference type="NCBI Taxonomy" id="1592317"/>
    <lineage>
        <taxon>Bacteria</taxon>
        <taxon>Pseudomonadati</taxon>
        <taxon>Thermodesulfobacteriota</taxon>
        <taxon>Desulfovibrionia</taxon>
        <taxon>Desulfovibrionales</taxon>
        <taxon>Desulfoplanaceae</taxon>
        <taxon>Desulfoplanes</taxon>
    </lineage>
</organism>